<organism evidence="2">
    <name type="scientific">Salmonella enterica</name>
    <name type="common">Salmonella choleraesuis</name>
    <dbReference type="NCBI Taxonomy" id="28901"/>
    <lineage>
        <taxon>Bacteria</taxon>
        <taxon>Pseudomonadati</taxon>
        <taxon>Pseudomonadota</taxon>
        <taxon>Gammaproteobacteria</taxon>
        <taxon>Enterobacterales</taxon>
        <taxon>Enterobacteriaceae</taxon>
        <taxon>Salmonella</taxon>
    </lineage>
</organism>
<keyword evidence="1" id="KW-0732">Signal</keyword>
<accession>A0A620KC79</accession>
<evidence type="ECO:0000313" key="2">
    <source>
        <dbReference type="EMBL" id="ECX9643652.1"/>
    </source>
</evidence>
<feature type="chain" id="PRO_5026084311" description="DUF1202 family protein" evidence="1">
    <location>
        <begin position="22"/>
        <end position="107"/>
    </location>
</feature>
<reference evidence="2" key="1">
    <citation type="submission" date="2019-09" db="EMBL/GenBank/DDBJ databases">
        <authorList>
            <consortium name="PulseNet: The National Subtyping Network for Foodborne Disease Surveillance"/>
            <person name="Tarr C.L."/>
            <person name="Trees E."/>
            <person name="Katz L.S."/>
            <person name="Carleton-Romer H.A."/>
            <person name="Stroika S."/>
            <person name="Kucerova Z."/>
            <person name="Roache K.F."/>
            <person name="Sabol A.L."/>
            <person name="Besser J."/>
            <person name="Gerner-Smidt P."/>
        </authorList>
    </citation>
    <scope>NUCLEOTIDE SEQUENCE</scope>
    <source>
        <strain evidence="2">PNUSAS101385</strain>
    </source>
</reference>
<sequence length="107" mass="11935">MRNKVNLLFIAVIAIPFYSFSSTTTITNLHTMQLQQQISRNAAVNSGVTTNHSKSVRGSGGGIPVYDAAAVEAAKHQLYEQWLKENDKKMGYEKWKNMIMEGDNNGK</sequence>
<evidence type="ECO:0000256" key="1">
    <source>
        <dbReference type="SAM" id="SignalP"/>
    </source>
</evidence>
<gene>
    <name evidence="2" type="ORF">F6Z62_15745</name>
</gene>
<proteinExistence type="predicted"/>
<comment type="caution">
    <text evidence="2">The sequence shown here is derived from an EMBL/GenBank/DDBJ whole genome shotgun (WGS) entry which is preliminary data.</text>
</comment>
<name>A0A620KC79_SALER</name>
<dbReference type="AlphaFoldDB" id="A0A620KC79"/>
<protein>
    <recommendedName>
        <fullName evidence="3">DUF1202 family protein</fullName>
    </recommendedName>
</protein>
<dbReference type="EMBL" id="AALBNJ010000034">
    <property type="protein sequence ID" value="ECX9643652.1"/>
    <property type="molecule type" value="Genomic_DNA"/>
</dbReference>
<evidence type="ECO:0008006" key="3">
    <source>
        <dbReference type="Google" id="ProtNLM"/>
    </source>
</evidence>
<feature type="signal peptide" evidence="1">
    <location>
        <begin position="1"/>
        <end position="21"/>
    </location>
</feature>